<evidence type="ECO:0000256" key="1">
    <source>
        <dbReference type="SAM" id="MobiDB-lite"/>
    </source>
</evidence>
<feature type="region of interest" description="Disordered" evidence="1">
    <location>
        <begin position="1"/>
        <end position="29"/>
    </location>
</feature>
<feature type="compositionally biased region" description="Low complexity" evidence="1">
    <location>
        <begin position="394"/>
        <end position="409"/>
    </location>
</feature>
<dbReference type="InParanoid" id="A0A5C3NNF4"/>
<protein>
    <submittedName>
        <fullName evidence="2">Uncharacterized protein</fullName>
    </submittedName>
</protein>
<keyword evidence="3" id="KW-1185">Reference proteome</keyword>
<organism evidence="2 3">
    <name type="scientific">Polyporus arcularius HHB13444</name>
    <dbReference type="NCBI Taxonomy" id="1314778"/>
    <lineage>
        <taxon>Eukaryota</taxon>
        <taxon>Fungi</taxon>
        <taxon>Dikarya</taxon>
        <taxon>Basidiomycota</taxon>
        <taxon>Agaricomycotina</taxon>
        <taxon>Agaricomycetes</taxon>
        <taxon>Polyporales</taxon>
        <taxon>Polyporaceae</taxon>
        <taxon>Polyporus</taxon>
    </lineage>
</organism>
<dbReference type="STRING" id="1314778.A0A5C3NNF4"/>
<reference evidence="2 3" key="1">
    <citation type="journal article" date="2019" name="Nat. Ecol. Evol.">
        <title>Megaphylogeny resolves global patterns of mushroom evolution.</title>
        <authorList>
            <person name="Varga T."/>
            <person name="Krizsan K."/>
            <person name="Foldi C."/>
            <person name="Dima B."/>
            <person name="Sanchez-Garcia M."/>
            <person name="Sanchez-Ramirez S."/>
            <person name="Szollosi G.J."/>
            <person name="Szarkandi J.G."/>
            <person name="Papp V."/>
            <person name="Albert L."/>
            <person name="Andreopoulos W."/>
            <person name="Angelini C."/>
            <person name="Antonin V."/>
            <person name="Barry K.W."/>
            <person name="Bougher N.L."/>
            <person name="Buchanan P."/>
            <person name="Buyck B."/>
            <person name="Bense V."/>
            <person name="Catcheside P."/>
            <person name="Chovatia M."/>
            <person name="Cooper J."/>
            <person name="Damon W."/>
            <person name="Desjardin D."/>
            <person name="Finy P."/>
            <person name="Geml J."/>
            <person name="Haridas S."/>
            <person name="Hughes K."/>
            <person name="Justo A."/>
            <person name="Karasinski D."/>
            <person name="Kautmanova I."/>
            <person name="Kiss B."/>
            <person name="Kocsube S."/>
            <person name="Kotiranta H."/>
            <person name="LaButti K.M."/>
            <person name="Lechner B.E."/>
            <person name="Liimatainen K."/>
            <person name="Lipzen A."/>
            <person name="Lukacs Z."/>
            <person name="Mihaltcheva S."/>
            <person name="Morgado L.N."/>
            <person name="Niskanen T."/>
            <person name="Noordeloos M.E."/>
            <person name="Ohm R.A."/>
            <person name="Ortiz-Santana B."/>
            <person name="Ovrebo C."/>
            <person name="Racz N."/>
            <person name="Riley R."/>
            <person name="Savchenko A."/>
            <person name="Shiryaev A."/>
            <person name="Soop K."/>
            <person name="Spirin V."/>
            <person name="Szebenyi C."/>
            <person name="Tomsovsky M."/>
            <person name="Tulloss R.E."/>
            <person name="Uehling J."/>
            <person name="Grigoriev I.V."/>
            <person name="Vagvolgyi C."/>
            <person name="Papp T."/>
            <person name="Martin F.M."/>
            <person name="Miettinen O."/>
            <person name="Hibbett D.S."/>
            <person name="Nagy L.G."/>
        </authorList>
    </citation>
    <scope>NUCLEOTIDE SEQUENCE [LARGE SCALE GENOMIC DNA]</scope>
    <source>
        <strain evidence="2 3">HHB13444</strain>
    </source>
</reference>
<evidence type="ECO:0000313" key="3">
    <source>
        <dbReference type="Proteomes" id="UP000308197"/>
    </source>
</evidence>
<feature type="compositionally biased region" description="Low complexity" evidence="1">
    <location>
        <begin position="7"/>
        <end position="22"/>
    </location>
</feature>
<gene>
    <name evidence="2" type="ORF">K466DRAFT_570392</name>
</gene>
<sequence length="612" mass="66135">MRASKEPAGAAPNNAPASSMPGGFESAARGGRSSPLVCDNCYENALSLIRCSHYQVAEPASSVMSTPASLAESLSSVTDSLSSVAGSLGLWENVTPRTEFFVENRSALATPERARTALSEHAPAAAGEASHSAPAVARTGAATFDFAGGMLPPASGPSHAHSCGTHTHTHHAAAMQAHVTQPAAAPVPQFVAQPAVTPVAQFVAQPAAAPIPQFVAQPAAAPAVQPPAAAALPVGAGVAPAAVHPVANHPASLQLVPGGTETVYEVVTRNLGMRGITPHYDVDDPNHSGYWYYVTRGRRVGVFRSQALAHAATNQVSGHNWCRRRSYHSALGDFYSAALLDDVSLAENGFNSHSPTFSFPPMGRRAKYLSNDDRAAARRAQSAQYARSERGKAARAAGRVRTAASASAPSSPPDVVDIPDRLRAYVTDDFRVSFAYRSEYGPKLGLEKAPYTFKLPPTRELTALARRGAVTSTPRKKLPFHCSTTIPGKLHSIQYTNVIDEGERRRVHWEQKKEEDIVESSMRELSERVRAWEKLEERQMRTDEEREIKEVAIEWGARRVVQLADELEIRKQGLDIYLSMRRRGNLPSQQLVPSVRRWLEAQDDLDDSEEEC</sequence>
<dbReference type="Proteomes" id="UP000308197">
    <property type="component" value="Unassembled WGS sequence"/>
</dbReference>
<dbReference type="EMBL" id="ML212136">
    <property type="protein sequence ID" value="TFK79181.1"/>
    <property type="molecule type" value="Genomic_DNA"/>
</dbReference>
<proteinExistence type="predicted"/>
<accession>A0A5C3NNF4</accession>
<feature type="region of interest" description="Disordered" evidence="1">
    <location>
        <begin position="383"/>
        <end position="414"/>
    </location>
</feature>
<dbReference type="AlphaFoldDB" id="A0A5C3NNF4"/>
<name>A0A5C3NNF4_9APHY</name>
<evidence type="ECO:0000313" key="2">
    <source>
        <dbReference type="EMBL" id="TFK79181.1"/>
    </source>
</evidence>